<dbReference type="eggNOG" id="COG2963">
    <property type="taxonomic scope" value="Bacteria"/>
</dbReference>
<dbReference type="InterPro" id="IPR012337">
    <property type="entry name" value="RNaseH-like_sf"/>
</dbReference>
<dbReference type="InterPro" id="IPR036397">
    <property type="entry name" value="RNaseH_sf"/>
</dbReference>
<dbReference type="GO" id="GO:0004803">
    <property type="term" value="F:transposase activity"/>
    <property type="evidence" value="ECO:0007669"/>
    <property type="project" value="InterPro"/>
</dbReference>
<evidence type="ECO:0000256" key="1">
    <source>
        <dbReference type="SAM" id="Coils"/>
    </source>
</evidence>
<dbReference type="InterPro" id="IPR002514">
    <property type="entry name" value="Transposase_8"/>
</dbReference>
<dbReference type="InterPro" id="IPR009057">
    <property type="entry name" value="Homeodomain-like_sf"/>
</dbReference>
<accession>A0A0B0EJX6</accession>
<feature type="non-terminal residue" evidence="3">
    <location>
        <position position="353"/>
    </location>
</feature>
<dbReference type="EMBL" id="JRYO01000224">
    <property type="protein sequence ID" value="KHE91025.1"/>
    <property type="molecule type" value="Genomic_DNA"/>
</dbReference>
<dbReference type="Gene3D" id="3.30.420.10">
    <property type="entry name" value="Ribonuclease H-like superfamily/Ribonuclease H"/>
    <property type="match status" value="1"/>
</dbReference>
<reference evidence="3 4" key="1">
    <citation type="submission" date="2014-10" db="EMBL/GenBank/DDBJ databases">
        <title>Draft genome of anammox bacterium scalindua brodae, obtained using differential coverage binning of sequence data from two enrichment reactors.</title>
        <authorList>
            <person name="Speth D.R."/>
            <person name="Russ L."/>
            <person name="Kartal B."/>
            <person name="Op den Camp H.J."/>
            <person name="Dutilh B.E."/>
            <person name="Jetten M.S."/>
        </authorList>
    </citation>
    <scope>NUCLEOTIDE SEQUENCE [LARGE SCALE GENOMIC DNA]</scope>
    <source>
        <strain evidence="3">RU1</strain>
    </source>
</reference>
<dbReference type="Pfam" id="PF13276">
    <property type="entry name" value="HTH_21"/>
    <property type="match status" value="1"/>
</dbReference>
<dbReference type="InterPro" id="IPR025948">
    <property type="entry name" value="HTH-like_dom"/>
</dbReference>
<dbReference type="PANTHER" id="PTHR47515">
    <property type="entry name" value="LOW CALCIUM RESPONSE LOCUS PROTEIN T"/>
    <property type="match status" value="1"/>
</dbReference>
<protein>
    <submittedName>
        <fullName evidence="3">Integrase core domain protein</fullName>
    </submittedName>
</protein>
<dbReference type="InterPro" id="IPR001584">
    <property type="entry name" value="Integrase_cat-core"/>
</dbReference>
<dbReference type="GO" id="GO:0003677">
    <property type="term" value="F:DNA binding"/>
    <property type="evidence" value="ECO:0007669"/>
    <property type="project" value="InterPro"/>
</dbReference>
<dbReference type="PANTHER" id="PTHR47515:SF2">
    <property type="entry name" value="INTEGRASE CORE DOMAIN PROTEIN"/>
    <property type="match status" value="1"/>
</dbReference>
<gene>
    <name evidence="3" type="ORF">SCABRO_03234</name>
</gene>
<dbReference type="PROSITE" id="PS50994">
    <property type="entry name" value="INTEGRASE"/>
    <property type="match status" value="1"/>
</dbReference>
<proteinExistence type="predicted"/>
<dbReference type="SUPFAM" id="SSF53098">
    <property type="entry name" value="Ribonuclease H-like"/>
    <property type="match status" value="1"/>
</dbReference>
<organism evidence="3 4">
    <name type="scientific">Candidatus Scalindua brodae</name>
    <dbReference type="NCBI Taxonomy" id="237368"/>
    <lineage>
        <taxon>Bacteria</taxon>
        <taxon>Pseudomonadati</taxon>
        <taxon>Planctomycetota</taxon>
        <taxon>Candidatus Brocadiia</taxon>
        <taxon>Candidatus Brocadiales</taxon>
        <taxon>Candidatus Scalinduaceae</taxon>
        <taxon>Candidatus Scalindua</taxon>
    </lineage>
</organism>
<evidence type="ECO:0000259" key="2">
    <source>
        <dbReference type="PROSITE" id="PS50994"/>
    </source>
</evidence>
<dbReference type="GO" id="GO:0006313">
    <property type="term" value="P:DNA transposition"/>
    <property type="evidence" value="ECO:0007669"/>
    <property type="project" value="InterPro"/>
</dbReference>
<dbReference type="GO" id="GO:0015074">
    <property type="term" value="P:DNA integration"/>
    <property type="evidence" value="ECO:0007669"/>
    <property type="project" value="InterPro"/>
</dbReference>
<dbReference type="SUPFAM" id="SSF46689">
    <property type="entry name" value="Homeodomain-like"/>
    <property type="match status" value="1"/>
</dbReference>
<feature type="domain" description="Integrase catalytic" evidence="2">
    <location>
        <begin position="225"/>
        <end position="353"/>
    </location>
</feature>
<keyword evidence="1" id="KW-0175">Coiled coil</keyword>
<dbReference type="eggNOG" id="COG2801">
    <property type="taxonomic scope" value="Bacteria"/>
</dbReference>
<dbReference type="Pfam" id="PF01527">
    <property type="entry name" value="HTH_Tnp_1"/>
    <property type="match status" value="1"/>
</dbReference>
<dbReference type="AlphaFoldDB" id="A0A0B0EJX6"/>
<evidence type="ECO:0000313" key="3">
    <source>
        <dbReference type="EMBL" id="KHE91025.1"/>
    </source>
</evidence>
<comment type="caution">
    <text evidence="3">The sequence shown here is derived from an EMBL/GenBank/DDBJ whole genome shotgun (WGS) entry which is preliminary data.</text>
</comment>
<evidence type="ECO:0000313" key="4">
    <source>
        <dbReference type="Proteomes" id="UP000030652"/>
    </source>
</evidence>
<name>A0A0B0EJX6_9BACT</name>
<dbReference type="Pfam" id="PF00665">
    <property type="entry name" value="rve"/>
    <property type="match status" value="1"/>
</dbReference>
<dbReference type="Proteomes" id="UP000030652">
    <property type="component" value="Unassembled WGS sequence"/>
</dbReference>
<sequence length="353" mass="41322">MQTRLSKSYSEELKEQVVKECIETNNYGAVSSKHDIPITTIYGWIRRHKSKKKKESRVNVTELEAELKEVKLENEILKELLKKKPPALAERLEISKIFIDKGNKTQQVIKYGGVSNSTWYSHLNKKKTDSRQENRGRPIPGYSFSQRGDRVYDEVILSVLKSYRSKIEFVNAGGYHKLSHHLYRDYGYIVNHKKVYRLCKENKLLLPRKKKVSKVKGRRICQNRIISKPDELWELDLKYGYIHGEERFYFVLIIIDVFVRYVVNYHIGLSCTGKDLVLALNVAIETHKLDTSQLIIRSDNGSQMTSNVFIKNMEYYNDEVIHELIPPATPNKNAHVEAFNSILEIEFMQVRYF</sequence>
<feature type="coiled-coil region" evidence="1">
    <location>
        <begin position="53"/>
        <end position="83"/>
    </location>
</feature>